<feature type="compositionally biased region" description="Polar residues" evidence="1">
    <location>
        <begin position="316"/>
        <end position="334"/>
    </location>
</feature>
<dbReference type="AlphaFoldDB" id="A0A158EJU7"/>
<sequence>MKARNSLCLISTWLLASSALAYGPTPATWGNYSKFPDPNKGTYETRKYSVSTELDLELFRKYLANIADAEAGLRNDCAGAAVSKMTAVVKGTRVLVWPTRYQECEGYARLVASGDVHYQSLLTKLNKMFGAAYSLPTGDASIVWEWESAKAGFLRFPGCDDASRKIVFAGEPGLSASAQEVFDANKGRCPAGWVALFQADDTSTKENKKLCGNATAASGGLKSDGTQCSEAAESQLEADLRALQGDEAGRLQAQGSGPGAGTGRGASPSGNLRRGAQGLVTLGASGKAASPIYGGQTGELLEAGVQAAVNAGIPTYQNGNERGSRTGSGLQNPSGAGCDPSTETAIGNDYASETNSSAMRGTSIERQQCLMARASVKMYQRLLPYAQRCKPDMVGGVQSNLADSQRQANVLCGG</sequence>
<gene>
    <name evidence="3" type="ORF">AWB78_08460</name>
</gene>
<keyword evidence="4" id="KW-1185">Reference proteome</keyword>
<reference evidence="3" key="1">
    <citation type="submission" date="2016-01" db="EMBL/GenBank/DDBJ databases">
        <authorList>
            <person name="Peeters C."/>
        </authorList>
    </citation>
    <scope>NUCLEOTIDE SEQUENCE</scope>
    <source>
        <strain evidence="3">LMG 29321</strain>
    </source>
</reference>
<comment type="caution">
    <text evidence="3">The sequence shown here is derived from an EMBL/GenBank/DDBJ whole genome shotgun (WGS) entry which is preliminary data.</text>
</comment>
<feature type="signal peptide" evidence="2">
    <location>
        <begin position="1"/>
        <end position="21"/>
    </location>
</feature>
<dbReference type="RefSeq" id="WP_157697865.1">
    <property type="nucleotide sequence ID" value="NZ_FCOX02000179.1"/>
</dbReference>
<dbReference type="OrthoDB" id="9181603at2"/>
<evidence type="ECO:0000256" key="2">
    <source>
        <dbReference type="SAM" id="SignalP"/>
    </source>
</evidence>
<evidence type="ECO:0000313" key="4">
    <source>
        <dbReference type="Proteomes" id="UP000071859"/>
    </source>
</evidence>
<feature type="region of interest" description="Disordered" evidence="1">
    <location>
        <begin position="316"/>
        <end position="348"/>
    </location>
</feature>
<evidence type="ECO:0000313" key="3">
    <source>
        <dbReference type="EMBL" id="SAL07181.1"/>
    </source>
</evidence>
<name>A0A158EJU7_9BURK</name>
<evidence type="ECO:0000256" key="1">
    <source>
        <dbReference type="SAM" id="MobiDB-lite"/>
    </source>
</evidence>
<proteinExistence type="predicted"/>
<dbReference type="Proteomes" id="UP000071859">
    <property type="component" value="Unassembled WGS sequence"/>
</dbReference>
<keyword evidence="2" id="KW-0732">Signal</keyword>
<organism evidence="3 4">
    <name type="scientific">Caballeronia calidae</name>
    <dbReference type="NCBI Taxonomy" id="1777139"/>
    <lineage>
        <taxon>Bacteria</taxon>
        <taxon>Pseudomonadati</taxon>
        <taxon>Pseudomonadota</taxon>
        <taxon>Betaproteobacteria</taxon>
        <taxon>Burkholderiales</taxon>
        <taxon>Burkholderiaceae</taxon>
        <taxon>Caballeronia</taxon>
    </lineage>
</organism>
<feature type="region of interest" description="Disordered" evidence="1">
    <location>
        <begin position="250"/>
        <end position="274"/>
    </location>
</feature>
<dbReference type="EMBL" id="FCOX02000179">
    <property type="protein sequence ID" value="SAL07181.1"/>
    <property type="molecule type" value="Genomic_DNA"/>
</dbReference>
<accession>A0A158EJU7</accession>
<protein>
    <submittedName>
        <fullName evidence="3">Uncharacterized protein</fullName>
    </submittedName>
</protein>
<feature type="chain" id="PRO_5007625248" evidence="2">
    <location>
        <begin position="22"/>
        <end position="414"/>
    </location>
</feature>